<proteinExistence type="predicted"/>
<protein>
    <submittedName>
        <fullName evidence="1">Uncharacterized protein</fullName>
    </submittedName>
</protein>
<name>A0A2M7RJM3_9BACT</name>
<gene>
    <name evidence="1" type="ORF">COY66_02190</name>
</gene>
<dbReference type="Proteomes" id="UP000230779">
    <property type="component" value="Unassembled WGS sequence"/>
</dbReference>
<evidence type="ECO:0000313" key="2">
    <source>
        <dbReference type="Proteomes" id="UP000230779"/>
    </source>
</evidence>
<organism evidence="1 2">
    <name type="scientific">Candidatus Kerfeldbacteria bacterium CG_4_10_14_0_8_um_filter_42_10</name>
    <dbReference type="NCBI Taxonomy" id="2014248"/>
    <lineage>
        <taxon>Bacteria</taxon>
        <taxon>Candidatus Kerfeldiibacteriota</taxon>
    </lineage>
</organism>
<sequence>MEFKQFQKQIHQKGFLIVCLNDYKLKGDYYTFIAVQDKKGRGFHAEGKSANLSKIYQGIIVKMNRLYV</sequence>
<reference evidence="1 2" key="1">
    <citation type="submission" date="2017-09" db="EMBL/GenBank/DDBJ databases">
        <title>Depth-based differentiation of microbial function through sediment-hosted aquifers and enrichment of novel symbionts in the deep terrestrial subsurface.</title>
        <authorList>
            <person name="Probst A.J."/>
            <person name="Ladd B."/>
            <person name="Jarett J.K."/>
            <person name="Geller-Mcgrath D.E."/>
            <person name="Sieber C.M."/>
            <person name="Emerson J.B."/>
            <person name="Anantharaman K."/>
            <person name="Thomas B.C."/>
            <person name="Malmstrom R."/>
            <person name="Stieglmeier M."/>
            <person name="Klingl A."/>
            <person name="Woyke T."/>
            <person name="Ryan C.M."/>
            <person name="Banfield J.F."/>
        </authorList>
    </citation>
    <scope>NUCLEOTIDE SEQUENCE [LARGE SCALE GENOMIC DNA]</scope>
    <source>
        <strain evidence="1">CG_4_10_14_0_8_um_filter_42_10</strain>
    </source>
</reference>
<dbReference type="EMBL" id="PFMD01000024">
    <property type="protein sequence ID" value="PIY96959.1"/>
    <property type="molecule type" value="Genomic_DNA"/>
</dbReference>
<accession>A0A2M7RJM3</accession>
<dbReference type="AlphaFoldDB" id="A0A2M7RJM3"/>
<evidence type="ECO:0000313" key="1">
    <source>
        <dbReference type="EMBL" id="PIY96959.1"/>
    </source>
</evidence>
<comment type="caution">
    <text evidence="1">The sequence shown here is derived from an EMBL/GenBank/DDBJ whole genome shotgun (WGS) entry which is preliminary data.</text>
</comment>